<protein>
    <submittedName>
        <fullName evidence="1">ABC transporter substrate-binding protein</fullName>
    </submittedName>
</protein>
<gene>
    <name evidence="1" type="ORF">B5E88_09565</name>
</gene>
<dbReference type="RefSeq" id="WP_087215648.1">
    <property type="nucleotide sequence ID" value="NZ_NFLC01000020.1"/>
</dbReference>
<name>A0A1Y4QWC5_9ENTE</name>
<accession>A0A1Y4QWC5</accession>
<dbReference type="Proteomes" id="UP000196074">
    <property type="component" value="Unassembled WGS sequence"/>
</dbReference>
<comment type="caution">
    <text evidence="1">The sequence shown here is derived from an EMBL/GenBank/DDBJ whole genome shotgun (WGS) entry which is preliminary data.</text>
</comment>
<evidence type="ECO:0000313" key="2">
    <source>
        <dbReference type="Proteomes" id="UP000196074"/>
    </source>
</evidence>
<evidence type="ECO:0000313" key="1">
    <source>
        <dbReference type="EMBL" id="OUQ09599.1"/>
    </source>
</evidence>
<sequence>MNKQIFNQDEALFAAFEEAKQARNFLLAEQLAQKIYQKYPSLDNHYRLVDLYLMQDFQQKAYEVALEEQDNYERSAKYLPQYTQLTIMNYAFLYARRLLLRNDFPDDALDRLNKQLTSAEEFYASIYVHKLQEKYVQWQAAFANVRPIFNDEFQLLISQLPLATFETIIQELLPNAQNPFLIAKTCELMNQLELSMDIYLKDIFTEEKIKIVSSALTAPNERPFMKTCEQILAQSLANEDAALYEMLHEHMMQQLTLTYPFTPPISAKDYIRLTIQLYQTGQISEKEDIATIKQFQLIQEKYQKIIQNLL</sequence>
<dbReference type="AlphaFoldDB" id="A0A1Y4QWC5"/>
<organism evidence="1 2">
    <name type="scientific">Enterococcus cecorum</name>
    <dbReference type="NCBI Taxonomy" id="44008"/>
    <lineage>
        <taxon>Bacteria</taxon>
        <taxon>Bacillati</taxon>
        <taxon>Bacillota</taxon>
        <taxon>Bacilli</taxon>
        <taxon>Lactobacillales</taxon>
        <taxon>Enterococcaceae</taxon>
        <taxon>Enterococcus</taxon>
    </lineage>
</organism>
<proteinExistence type="predicted"/>
<reference evidence="2" key="1">
    <citation type="submission" date="2017-04" db="EMBL/GenBank/DDBJ databases">
        <title>Function of individual gut microbiota members based on whole genome sequencing of pure cultures obtained from chicken caecum.</title>
        <authorList>
            <person name="Medvecky M."/>
            <person name="Cejkova D."/>
            <person name="Polansky O."/>
            <person name="Karasova D."/>
            <person name="Kubasova T."/>
            <person name="Cizek A."/>
            <person name="Rychlik I."/>
        </authorList>
    </citation>
    <scope>NUCLEOTIDE SEQUENCE [LARGE SCALE GENOMIC DNA]</scope>
    <source>
        <strain evidence="2">An144</strain>
    </source>
</reference>
<dbReference type="EMBL" id="NFLC01000020">
    <property type="protein sequence ID" value="OUQ09599.1"/>
    <property type="molecule type" value="Genomic_DNA"/>
</dbReference>